<dbReference type="Proteomes" id="UP000001918">
    <property type="component" value="Chromosome"/>
</dbReference>
<dbReference type="KEGG" id="tcu:Tcur_3954"/>
<protein>
    <submittedName>
        <fullName evidence="1">Uncharacterized protein</fullName>
    </submittedName>
</protein>
<name>D1AE57_THECD</name>
<evidence type="ECO:0000313" key="2">
    <source>
        <dbReference type="Proteomes" id="UP000001918"/>
    </source>
</evidence>
<dbReference type="EMBL" id="CP001738">
    <property type="protein sequence ID" value="ACY99483.1"/>
    <property type="molecule type" value="Genomic_DNA"/>
</dbReference>
<keyword evidence="2" id="KW-1185">Reference proteome</keyword>
<accession>D1AE57</accession>
<sequence length="160" mass="18151">MPPGNIDGSQLVAGYPENRTRHWRRPTPRRVRALACGSGWRRITGPSWRAVTAPVGPAFIEVCRLRNLKALCREARRPNEGLVLAAPSALYRDVLESRFQDLDPEDFFFVPEEAKGRAFPGHIHWGGGSPRRRAGRELIRLRSTPRTPCLGRRRFGKRTC</sequence>
<dbReference type="HOGENOM" id="CLU_1651335_0_0_11"/>
<reference evidence="1 2" key="1">
    <citation type="journal article" date="2011" name="Stand. Genomic Sci.">
        <title>Complete genome sequence of Thermomonospora curvata type strain (B9).</title>
        <authorList>
            <person name="Chertkov O."/>
            <person name="Sikorski J."/>
            <person name="Nolan M."/>
            <person name="Lapidus A."/>
            <person name="Lucas S."/>
            <person name="Del Rio T.G."/>
            <person name="Tice H."/>
            <person name="Cheng J.F."/>
            <person name="Goodwin L."/>
            <person name="Pitluck S."/>
            <person name="Liolios K."/>
            <person name="Ivanova N."/>
            <person name="Mavromatis K."/>
            <person name="Mikhailova N."/>
            <person name="Ovchinnikova G."/>
            <person name="Pati A."/>
            <person name="Chen A."/>
            <person name="Palaniappan K."/>
            <person name="Djao O.D."/>
            <person name="Land M."/>
            <person name="Hauser L."/>
            <person name="Chang Y.J."/>
            <person name="Jeffries C.D."/>
            <person name="Brettin T."/>
            <person name="Han C."/>
            <person name="Detter J.C."/>
            <person name="Rohde M."/>
            <person name="Goker M."/>
            <person name="Woyke T."/>
            <person name="Bristow J."/>
            <person name="Eisen J.A."/>
            <person name="Markowitz V."/>
            <person name="Hugenholtz P."/>
            <person name="Klenk H.P."/>
            <person name="Kyrpides N.C."/>
        </authorList>
    </citation>
    <scope>NUCLEOTIDE SEQUENCE [LARGE SCALE GENOMIC DNA]</scope>
    <source>
        <strain evidence="2">ATCC 19995 / DSM 43183 / JCM 3096 / KCTC 9072 / NBRC 15933 / NCIMB 10081 / Henssen B9</strain>
    </source>
</reference>
<evidence type="ECO:0000313" key="1">
    <source>
        <dbReference type="EMBL" id="ACY99483.1"/>
    </source>
</evidence>
<proteinExistence type="predicted"/>
<gene>
    <name evidence="1" type="ordered locus">Tcur_3954</name>
</gene>
<organism evidence="1 2">
    <name type="scientific">Thermomonospora curvata (strain ATCC 19995 / DSM 43183 / JCM 3096 / KCTC 9072 / NBRC 15933 / NCIMB 10081 / Henssen B9)</name>
    <dbReference type="NCBI Taxonomy" id="471852"/>
    <lineage>
        <taxon>Bacteria</taxon>
        <taxon>Bacillati</taxon>
        <taxon>Actinomycetota</taxon>
        <taxon>Actinomycetes</taxon>
        <taxon>Streptosporangiales</taxon>
        <taxon>Thermomonosporaceae</taxon>
        <taxon>Thermomonospora</taxon>
    </lineage>
</organism>
<dbReference type="AlphaFoldDB" id="D1AE57"/>